<reference evidence="1" key="2">
    <citation type="journal article" date="2015" name="Fish Shellfish Immunol.">
        <title>Early steps in the European eel (Anguilla anguilla)-Vibrio vulnificus interaction in the gills: Role of the RtxA13 toxin.</title>
        <authorList>
            <person name="Callol A."/>
            <person name="Pajuelo D."/>
            <person name="Ebbesson L."/>
            <person name="Teles M."/>
            <person name="MacKenzie S."/>
            <person name="Amaro C."/>
        </authorList>
    </citation>
    <scope>NUCLEOTIDE SEQUENCE</scope>
</reference>
<evidence type="ECO:0000313" key="1">
    <source>
        <dbReference type="EMBL" id="JAH85252.1"/>
    </source>
</evidence>
<accession>A0A0E9W4J0</accession>
<reference evidence="1" key="1">
    <citation type="submission" date="2014-11" db="EMBL/GenBank/DDBJ databases">
        <authorList>
            <person name="Amaro Gonzalez C."/>
        </authorList>
    </citation>
    <scope>NUCLEOTIDE SEQUENCE</scope>
</reference>
<protein>
    <submittedName>
        <fullName evidence="1">Uncharacterized protein</fullName>
    </submittedName>
</protein>
<proteinExistence type="predicted"/>
<dbReference type="EMBL" id="GBXM01023325">
    <property type="protein sequence ID" value="JAH85252.1"/>
    <property type="molecule type" value="Transcribed_RNA"/>
</dbReference>
<organism evidence="1">
    <name type="scientific">Anguilla anguilla</name>
    <name type="common">European freshwater eel</name>
    <name type="synonym">Muraena anguilla</name>
    <dbReference type="NCBI Taxonomy" id="7936"/>
    <lineage>
        <taxon>Eukaryota</taxon>
        <taxon>Metazoa</taxon>
        <taxon>Chordata</taxon>
        <taxon>Craniata</taxon>
        <taxon>Vertebrata</taxon>
        <taxon>Euteleostomi</taxon>
        <taxon>Actinopterygii</taxon>
        <taxon>Neopterygii</taxon>
        <taxon>Teleostei</taxon>
        <taxon>Anguilliformes</taxon>
        <taxon>Anguillidae</taxon>
        <taxon>Anguilla</taxon>
    </lineage>
</organism>
<dbReference type="AlphaFoldDB" id="A0A0E9W4J0"/>
<name>A0A0E9W4J0_ANGAN</name>
<sequence>MEQNHQCCSEYGRWPCSHLGAVNLNEVFSLSQLINSATVI</sequence>